<dbReference type="Proteomes" id="UP001151760">
    <property type="component" value="Unassembled WGS sequence"/>
</dbReference>
<organism evidence="2 3">
    <name type="scientific">Tanacetum coccineum</name>
    <dbReference type="NCBI Taxonomy" id="301880"/>
    <lineage>
        <taxon>Eukaryota</taxon>
        <taxon>Viridiplantae</taxon>
        <taxon>Streptophyta</taxon>
        <taxon>Embryophyta</taxon>
        <taxon>Tracheophyta</taxon>
        <taxon>Spermatophyta</taxon>
        <taxon>Magnoliopsida</taxon>
        <taxon>eudicotyledons</taxon>
        <taxon>Gunneridae</taxon>
        <taxon>Pentapetalae</taxon>
        <taxon>asterids</taxon>
        <taxon>campanulids</taxon>
        <taxon>Asterales</taxon>
        <taxon>Asteraceae</taxon>
        <taxon>Asteroideae</taxon>
        <taxon>Anthemideae</taxon>
        <taxon>Anthemidinae</taxon>
        <taxon>Tanacetum</taxon>
    </lineage>
</organism>
<feature type="compositionally biased region" description="Basic and acidic residues" evidence="1">
    <location>
        <begin position="40"/>
        <end position="50"/>
    </location>
</feature>
<evidence type="ECO:0000313" key="2">
    <source>
        <dbReference type="EMBL" id="GJS88243.1"/>
    </source>
</evidence>
<name>A0ABQ4ZDG1_9ASTR</name>
<dbReference type="EMBL" id="BQNB010011259">
    <property type="protein sequence ID" value="GJS88243.1"/>
    <property type="molecule type" value="Genomic_DNA"/>
</dbReference>
<comment type="caution">
    <text evidence="2">The sequence shown here is derived from an EMBL/GenBank/DDBJ whole genome shotgun (WGS) entry which is preliminary data.</text>
</comment>
<reference evidence="2" key="2">
    <citation type="submission" date="2022-01" db="EMBL/GenBank/DDBJ databases">
        <authorList>
            <person name="Yamashiro T."/>
            <person name="Shiraishi A."/>
            <person name="Satake H."/>
            <person name="Nakayama K."/>
        </authorList>
    </citation>
    <scope>NUCLEOTIDE SEQUENCE</scope>
</reference>
<sequence length="179" mass="20642">MPLMITRSMRQCLLRGRRGSKSLKNQVQCKKSLKITIRQKKVDGGEKDAQSYDDVDDSDNRLEPRSHKENPDYVDDDDDDKEEEKVDEVEGNEMGSLEIRTEKMQTPIPTIPRSPRINLSSDKNIIEELTDHFQILLHPKLHTSKYAFPASTVIFCCTSQDVHASRIYVQEHGTKERNN</sequence>
<protein>
    <submittedName>
        <fullName evidence="2">Uncharacterized protein</fullName>
    </submittedName>
</protein>
<proteinExistence type="predicted"/>
<gene>
    <name evidence="2" type="ORF">Tco_0770879</name>
</gene>
<keyword evidence="3" id="KW-1185">Reference proteome</keyword>
<evidence type="ECO:0000256" key="1">
    <source>
        <dbReference type="SAM" id="MobiDB-lite"/>
    </source>
</evidence>
<feature type="region of interest" description="Disordered" evidence="1">
    <location>
        <begin position="36"/>
        <end position="101"/>
    </location>
</feature>
<evidence type="ECO:0000313" key="3">
    <source>
        <dbReference type="Proteomes" id="UP001151760"/>
    </source>
</evidence>
<reference evidence="2" key="1">
    <citation type="journal article" date="2022" name="Int. J. Mol. Sci.">
        <title>Draft Genome of Tanacetum Coccineum: Genomic Comparison of Closely Related Tanacetum-Family Plants.</title>
        <authorList>
            <person name="Yamashiro T."/>
            <person name="Shiraishi A."/>
            <person name="Nakayama K."/>
            <person name="Satake H."/>
        </authorList>
    </citation>
    <scope>NUCLEOTIDE SEQUENCE</scope>
</reference>
<feature type="compositionally biased region" description="Basic and acidic residues" evidence="1">
    <location>
        <begin position="58"/>
        <end position="71"/>
    </location>
</feature>
<feature type="compositionally biased region" description="Acidic residues" evidence="1">
    <location>
        <begin position="72"/>
        <end position="91"/>
    </location>
</feature>
<accession>A0ABQ4ZDG1</accession>